<dbReference type="AlphaFoldDB" id="A0A841IUD6"/>
<dbReference type="PANTHER" id="PTHR11487:SF0">
    <property type="entry name" value="S-ACYL FATTY ACID SYNTHASE THIOESTERASE, MEDIUM CHAIN"/>
    <property type="match status" value="1"/>
</dbReference>
<dbReference type="EMBL" id="JACHJO010000005">
    <property type="protein sequence ID" value="MBB6119841.1"/>
    <property type="molecule type" value="Genomic_DNA"/>
</dbReference>
<feature type="domain" description="Thioesterase" evidence="2">
    <location>
        <begin position="17"/>
        <end position="238"/>
    </location>
</feature>
<evidence type="ECO:0000259" key="2">
    <source>
        <dbReference type="Pfam" id="PF00975"/>
    </source>
</evidence>
<name>A0A841IUD6_9ACTN</name>
<dbReference type="Gene3D" id="3.40.50.1820">
    <property type="entry name" value="alpha/beta hydrolase"/>
    <property type="match status" value="1"/>
</dbReference>
<dbReference type="GO" id="GO:0008610">
    <property type="term" value="P:lipid biosynthetic process"/>
    <property type="evidence" value="ECO:0007669"/>
    <property type="project" value="TreeGrafter"/>
</dbReference>
<dbReference type="InterPro" id="IPR012223">
    <property type="entry name" value="TEII"/>
</dbReference>
<dbReference type="SUPFAM" id="SSF53474">
    <property type="entry name" value="alpha/beta-Hydrolases"/>
    <property type="match status" value="1"/>
</dbReference>
<dbReference type="Proteomes" id="UP000536604">
    <property type="component" value="Unassembled WGS sequence"/>
</dbReference>
<comment type="caution">
    <text evidence="3">The sequence shown here is derived from an EMBL/GenBank/DDBJ whole genome shotgun (WGS) entry which is preliminary data.</text>
</comment>
<organism evidence="3 4">
    <name type="scientific">Nocardiopsis algeriensis</name>
    <dbReference type="NCBI Taxonomy" id="1478215"/>
    <lineage>
        <taxon>Bacteria</taxon>
        <taxon>Bacillati</taxon>
        <taxon>Actinomycetota</taxon>
        <taxon>Actinomycetes</taxon>
        <taxon>Streptosporangiales</taxon>
        <taxon>Nocardiopsidaceae</taxon>
        <taxon>Nocardiopsis</taxon>
    </lineage>
</organism>
<keyword evidence="4" id="KW-1185">Reference proteome</keyword>
<accession>A0A841IUD6</accession>
<dbReference type="PANTHER" id="PTHR11487">
    <property type="entry name" value="THIOESTERASE"/>
    <property type="match status" value="1"/>
</dbReference>
<evidence type="ECO:0000313" key="3">
    <source>
        <dbReference type="EMBL" id="MBB6119841.1"/>
    </source>
</evidence>
<dbReference type="InterPro" id="IPR029058">
    <property type="entry name" value="AB_hydrolase_fold"/>
</dbReference>
<protein>
    <submittedName>
        <fullName evidence="3">Surfactin synthase thioesterase subunit</fullName>
    </submittedName>
</protein>
<evidence type="ECO:0000313" key="4">
    <source>
        <dbReference type="Proteomes" id="UP000536604"/>
    </source>
</evidence>
<reference evidence="3 4" key="1">
    <citation type="submission" date="2020-08" db="EMBL/GenBank/DDBJ databases">
        <title>Genomic Encyclopedia of Type Strains, Phase III (KMG-III): the genomes of soil and plant-associated and newly described type strains.</title>
        <authorList>
            <person name="Whitman W."/>
        </authorList>
    </citation>
    <scope>NUCLEOTIDE SEQUENCE [LARGE SCALE GENOMIC DNA]</scope>
    <source>
        <strain evidence="3 4">CECT 8712</strain>
    </source>
</reference>
<dbReference type="InterPro" id="IPR001031">
    <property type="entry name" value="Thioesterase"/>
</dbReference>
<gene>
    <name evidence="3" type="ORF">FHS13_001792</name>
</gene>
<proteinExistence type="inferred from homology"/>
<sequence length="248" mass="27080">MRQGVLTRIRPVQEGFRLFLLHHAGGSPANYRPWVRHFPADWDVCLVGAPGRDAGTEPLREARELARHLYEHIAPGTDRPHGLFGHSMGALLAYEMALLAAERGAPGPDWLGVSAWSPAPGPEWDRPRHLLPSEQLCESVARSGAPAGALDDPDRWRRTEPLVRADLEVVDTWRPHPGTPPLRTPLSVLGGAADPGMPPERMDAWHGYTEGPVLRHTFPGGHFYFMGRVGEVVAHVTADVAAALGTAR</sequence>
<comment type="similarity">
    <text evidence="1">Belongs to the thioesterase family.</text>
</comment>
<dbReference type="Pfam" id="PF00975">
    <property type="entry name" value="Thioesterase"/>
    <property type="match status" value="1"/>
</dbReference>
<dbReference type="RefSeq" id="WP_184290344.1">
    <property type="nucleotide sequence ID" value="NZ_JACHJO010000005.1"/>
</dbReference>
<evidence type="ECO:0000256" key="1">
    <source>
        <dbReference type="ARBA" id="ARBA00007169"/>
    </source>
</evidence>